<dbReference type="GO" id="GO:0000976">
    <property type="term" value="F:transcription cis-regulatory region binding"/>
    <property type="evidence" value="ECO:0007669"/>
    <property type="project" value="TreeGrafter"/>
</dbReference>
<dbReference type="PRINTS" id="PR00455">
    <property type="entry name" value="HTHTETR"/>
</dbReference>
<accession>A0A9D1KMA4</accession>
<reference evidence="6" key="2">
    <citation type="journal article" date="2021" name="PeerJ">
        <title>Extensive microbial diversity within the chicken gut microbiome revealed by metagenomics and culture.</title>
        <authorList>
            <person name="Gilroy R."/>
            <person name="Ravi A."/>
            <person name="Getino M."/>
            <person name="Pursley I."/>
            <person name="Horton D.L."/>
            <person name="Alikhan N.F."/>
            <person name="Baker D."/>
            <person name="Gharbi K."/>
            <person name="Hall N."/>
            <person name="Watson M."/>
            <person name="Adriaenssens E.M."/>
            <person name="Foster-Nyarko E."/>
            <person name="Jarju S."/>
            <person name="Secka A."/>
            <person name="Antonio M."/>
            <person name="Oren A."/>
            <person name="Chaudhuri R.R."/>
            <person name="La Ragione R."/>
            <person name="Hildebrand F."/>
            <person name="Pallen M.J."/>
        </authorList>
    </citation>
    <scope>NUCLEOTIDE SEQUENCE</scope>
    <source>
        <strain evidence="6">ChiGjej1B1-24693</strain>
    </source>
</reference>
<dbReference type="InterPro" id="IPR001647">
    <property type="entry name" value="HTH_TetR"/>
</dbReference>
<dbReference type="Pfam" id="PF00440">
    <property type="entry name" value="TetR_N"/>
    <property type="match status" value="1"/>
</dbReference>
<feature type="domain" description="HTH tetR-type" evidence="5">
    <location>
        <begin position="12"/>
        <end position="72"/>
    </location>
</feature>
<comment type="caution">
    <text evidence="6">The sequence shown here is derived from an EMBL/GenBank/DDBJ whole genome shotgun (WGS) entry which is preliminary data.</text>
</comment>
<dbReference type="Gene3D" id="1.10.357.10">
    <property type="entry name" value="Tetracycline Repressor, domain 2"/>
    <property type="match status" value="1"/>
</dbReference>
<dbReference type="GO" id="GO:0003700">
    <property type="term" value="F:DNA-binding transcription factor activity"/>
    <property type="evidence" value="ECO:0007669"/>
    <property type="project" value="TreeGrafter"/>
</dbReference>
<feature type="DNA-binding region" description="H-T-H motif" evidence="4">
    <location>
        <begin position="35"/>
        <end position="54"/>
    </location>
</feature>
<keyword evidence="1" id="KW-0805">Transcription regulation</keyword>
<dbReference type="SUPFAM" id="SSF46689">
    <property type="entry name" value="Homeodomain-like"/>
    <property type="match status" value="1"/>
</dbReference>
<dbReference type="InterPro" id="IPR050109">
    <property type="entry name" value="HTH-type_TetR-like_transc_reg"/>
</dbReference>
<reference evidence="6" key="1">
    <citation type="submission" date="2020-10" db="EMBL/GenBank/DDBJ databases">
        <authorList>
            <person name="Gilroy R."/>
        </authorList>
    </citation>
    <scope>NUCLEOTIDE SEQUENCE</scope>
    <source>
        <strain evidence="6">ChiGjej1B1-24693</strain>
    </source>
</reference>
<evidence type="ECO:0000313" key="7">
    <source>
        <dbReference type="Proteomes" id="UP000886842"/>
    </source>
</evidence>
<evidence type="ECO:0000256" key="1">
    <source>
        <dbReference type="ARBA" id="ARBA00023015"/>
    </source>
</evidence>
<proteinExistence type="predicted"/>
<evidence type="ECO:0000256" key="4">
    <source>
        <dbReference type="PROSITE-ProRule" id="PRU00335"/>
    </source>
</evidence>
<gene>
    <name evidence="6" type="ORF">IAA98_11045</name>
</gene>
<dbReference type="FunFam" id="1.10.10.60:FF:000141">
    <property type="entry name" value="TetR family transcriptional regulator"/>
    <property type="match status" value="1"/>
</dbReference>
<dbReference type="PROSITE" id="PS50977">
    <property type="entry name" value="HTH_TETR_2"/>
    <property type="match status" value="1"/>
</dbReference>
<evidence type="ECO:0000313" key="6">
    <source>
        <dbReference type="EMBL" id="HIT76114.1"/>
    </source>
</evidence>
<dbReference type="Proteomes" id="UP000886842">
    <property type="component" value="Unassembled WGS sequence"/>
</dbReference>
<evidence type="ECO:0000256" key="2">
    <source>
        <dbReference type="ARBA" id="ARBA00023125"/>
    </source>
</evidence>
<dbReference type="PANTHER" id="PTHR30055:SF160">
    <property type="entry name" value="TRANSCRIPTIONAL REGULATORY PROTEIN (PROBABLY ASNC-FAMILY)-RELATED"/>
    <property type="match status" value="1"/>
</dbReference>
<dbReference type="AlphaFoldDB" id="A0A9D1KMA4"/>
<dbReference type="EMBL" id="DVLP01000324">
    <property type="protein sequence ID" value="HIT76114.1"/>
    <property type="molecule type" value="Genomic_DNA"/>
</dbReference>
<protein>
    <submittedName>
        <fullName evidence="6">TetR/AcrR family transcriptional regulator</fullName>
    </submittedName>
</protein>
<name>A0A9D1KMA4_9ACTN</name>
<dbReference type="InterPro" id="IPR036271">
    <property type="entry name" value="Tet_transcr_reg_TetR-rel_C_sf"/>
</dbReference>
<dbReference type="PANTHER" id="PTHR30055">
    <property type="entry name" value="HTH-TYPE TRANSCRIPTIONAL REGULATOR RUTR"/>
    <property type="match status" value="1"/>
</dbReference>
<evidence type="ECO:0000256" key="3">
    <source>
        <dbReference type="ARBA" id="ARBA00023163"/>
    </source>
</evidence>
<dbReference type="InterPro" id="IPR009057">
    <property type="entry name" value="Homeodomain-like_sf"/>
</dbReference>
<organism evidence="6 7">
    <name type="scientific">Candidatus Avipropionibacterium avicola</name>
    <dbReference type="NCBI Taxonomy" id="2840701"/>
    <lineage>
        <taxon>Bacteria</taxon>
        <taxon>Bacillati</taxon>
        <taxon>Actinomycetota</taxon>
        <taxon>Actinomycetes</taxon>
        <taxon>Propionibacteriales</taxon>
        <taxon>Propionibacteriaceae</taxon>
        <taxon>Propionibacteriaceae incertae sedis</taxon>
        <taxon>Candidatus Avipropionibacterium</taxon>
    </lineage>
</organism>
<dbReference type="SUPFAM" id="SSF48498">
    <property type="entry name" value="Tetracyclin repressor-like, C-terminal domain"/>
    <property type="match status" value="1"/>
</dbReference>
<dbReference type="GO" id="GO:0045892">
    <property type="term" value="P:negative regulation of DNA-templated transcription"/>
    <property type="evidence" value="ECO:0007669"/>
    <property type="project" value="UniProtKB-ARBA"/>
</dbReference>
<keyword evidence="3" id="KW-0804">Transcription</keyword>
<evidence type="ECO:0000259" key="5">
    <source>
        <dbReference type="PROSITE" id="PS50977"/>
    </source>
</evidence>
<sequence length="216" mass="23882">MTTPRVARLPRDQRRTQLLDAAAQVFTSVGYHAAAMDDIAEAAGVSKPVLYQHFSSKMELYLALLDQSCTRLEQIVTDALASTDVNRDRVVATMGAFYSFVSEQRADFRLVFESDLTGVDEVRDRLAVTMDTLADAVAEVIADDTDLPPAQARLLAVSLVGVAQVSARYWMSSPYDPDDAIDRDEAAELVSRLAWRGIRGFPRREDPERPGDHPGH</sequence>
<keyword evidence="2 4" id="KW-0238">DNA-binding</keyword>